<dbReference type="PANTHER" id="PTHR43249">
    <property type="entry name" value="UDP-N-ACETYL-2-AMINO-2-DEOXY-D-GLUCURONATE OXIDASE"/>
    <property type="match status" value="1"/>
</dbReference>
<dbReference type="InterPro" id="IPR055170">
    <property type="entry name" value="GFO_IDH_MocA-like_dom"/>
</dbReference>
<feature type="domain" description="Gfo/Idh/MocA-like oxidoreductase N-terminal" evidence="1">
    <location>
        <begin position="5"/>
        <end position="123"/>
    </location>
</feature>
<name>A0ABR9B1S4_9BACL</name>
<feature type="domain" description="GFO/IDH/MocA-like oxidoreductase" evidence="2">
    <location>
        <begin position="136"/>
        <end position="271"/>
    </location>
</feature>
<dbReference type="Gene3D" id="3.40.50.720">
    <property type="entry name" value="NAD(P)-binding Rossmann-like Domain"/>
    <property type="match status" value="1"/>
</dbReference>
<proteinExistence type="predicted"/>
<comment type="caution">
    <text evidence="3">The sequence shown here is derived from an EMBL/GenBank/DDBJ whole genome shotgun (WGS) entry which is preliminary data.</text>
</comment>
<reference evidence="3 4" key="1">
    <citation type="submission" date="2020-09" db="EMBL/GenBank/DDBJ databases">
        <title>Paenibacillus sp. CAU 1523 isolated from sand of Haeundae Beach.</title>
        <authorList>
            <person name="Kim W."/>
        </authorList>
    </citation>
    <scope>NUCLEOTIDE SEQUENCE [LARGE SCALE GENOMIC DNA]</scope>
    <source>
        <strain evidence="3 4">CAU 1523</strain>
    </source>
</reference>
<dbReference type="EMBL" id="JACYTN010000020">
    <property type="protein sequence ID" value="MBD8500294.1"/>
    <property type="molecule type" value="Genomic_DNA"/>
</dbReference>
<gene>
    <name evidence="3" type="ORF">IFO66_18530</name>
</gene>
<dbReference type="SUPFAM" id="SSF51735">
    <property type="entry name" value="NAD(P)-binding Rossmann-fold domains"/>
    <property type="match status" value="1"/>
</dbReference>
<keyword evidence="4" id="KW-1185">Reference proteome</keyword>
<evidence type="ECO:0000259" key="2">
    <source>
        <dbReference type="Pfam" id="PF22725"/>
    </source>
</evidence>
<sequence length="349" mass="38799">MERKLRVGVISTGGIFRGAHMPAFLANPHTEIVAVCDTHKPSACAVADEIGQVRVYTEWEEMLEQEELDIIDICSPNYLHAPLAIAALERGLHVFCEKPDAIHPDEAIRMKEAAEKSGKVLMVMRNNRYRSRPKFLKQWIAEGGAGHLYTGRCGWIRRKGIPGKGGWFTTKELSGGGPLIDLGVHMIDLSMWLMGNPKPIAVTGATYSHFAQAKIEGESRHVDGDTYDVEDLATGFIRFDNGATLQVEVSWASHIEEDDVFVEMRGTKGGFSMRNETFKLFTEIGGHSVNSEPQIPIGGWGHQENVNHFVDVVLGLAEPEFTPEQGVDMIRILEAMYQSAREGREVRLD</sequence>
<dbReference type="Gene3D" id="3.30.360.10">
    <property type="entry name" value="Dihydrodipicolinate Reductase, domain 2"/>
    <property type="match status" value="1"/>
</dbReference>
<protein>
    <submittedName>
        <fullName evidence="3">Gfo/Idh/MocA family oxidoreductase</fullName>
    </submittedName>
</protein>
<accession>A0ABR9B1S4</accession>
<evidence type="ECO:0000313" key="4">
    <source>
        <dbReference type="Proteomes" id="UP000634529"/>
    </source>
</evidence>
<dbReference type="Pfam" id="PF01408">
    <property type="entry name" value="GFO_IDH_MocA"/>
    <property type="match status" value="1"/>
</dbReference>
<dbReference type="InterPro" id="IPR000683">
    <property type="entry name" value="Gfo/Idh/MocA-like_OxRdtase_N"/>
</dbReference>
<dbReference type="Pfam" id="PF22725">
    <property type="entry name" value="GFO_IDH_MocA_C3"/>
    <property type="match status" value="1"/>
</dbReference>
<dbReference type="PANTHER" id="PTHR43249:SF1">
    <property type="entry name" value="D-GLUCOSIDE 3-DEHYDROGENASE"/>
    <property type="match status" value="1"/>
</dbReference>
<dbReference type="SUPFAM" id="SSF55347">
    <property type="entry name" value="Glyceraldehyde-3-phosphate dehydrogenase-like, C-terminal domain"/>
    <property type="match status" value="1"/>
</dbReference>
<evidence type="ECO:0000259" key="1">
    <source>
        <dbReference type="Pfam" id="PF01408"/>
    </source>
</evidence>
<dbReference type="Proteomes" id="UP000634529">
    <property type="component" value="Unassembled WGS sequence"/>
</dbReference>
<organism evidence="3 4">
    <name type="scientific">Paenibacillus arenosi</name>
    <dbReference type="NCBI Taxonomy" id="2774142"/>
    <lineage>
        <taxon>Bacteria</taxon>
        <taxon>Bacillati</taxon>
        <taxon>Bacillota</taxon>
        <taxon>Bacilli</taxon>
        <taxon>Bacillales</taxon>
        <taxon>Paenibacillaceae</taxon>
        <taxon>Paenibacillus</taxon>
    </lineage>
</organism>
<evidence type="ECO:0000313" key="3">
    <source>
        <dbReference type="EMBL" id="MBD8500294.1"/>
    </source>
</evidence>
<dbReference type="InterPro" id="IPR036291">
    <property type="entry name" value="NAD(P)-bd_dom_sf"/>
</dbReference>
<dbReference type="InterPro" id="IPR052515">
    <property type="entry name" value="Gfo/Idh/MocA_Oxidoreductase"/>
</dbReference>